<protein>
    <submittedName>
        <fullName evidence="7">Uncharacterized protein</fullName>
    </submittedName>
</protein>
<feature type="transmembrane region" description="Helical" evidence="6">
    <location>
        <begin position="216"/>
        <end position="239"/>
    </location>
</feature>
<accession>A0A0M0JZD4</accession>
<feature type="transmembrane region" description="Helical" evidence="6">
    <location>
        <begin position="424"/>
        <end position="444"/>
    </location>
</feature>
<feature type="transmembrane region" description="Helical" evidence="6">
    <location>
        <begin position="153"/>
        <end position="178"/>
    </location>
</feature>
<dbReference type="EMBL" id="JWZX01002008">
    <property type="protein sequence ID" value="KOO31473.1"/>
    <property type="molecule type" value="Genomic_DNA"/>
</dbReference>
<keyword evidence="2 6" id="KW-0812">Transmembrane</keyword>
<evidence type="ECO:0000256" key="6">
    <source>
        <dbReference type="SAM" id="Phobius"/>
    </source>
</evidence>
<feature type="transmembrane region" description="Helical" evidence="6">
    <location>
        <begin position="456"/>
        <end position="475"/>
    </location>
</feature>
<dbReference type="GO" id="GO:0016020">
    <property type="term" value="C:membrane"/>
    <property type="evidence" value="ECO:0007669"/>
    <property type="project" value="UniProtKB-SubCell"/>
</dbReference>
<dbReference type="PANTHER" id="PTHR12570:SF65">
    <property type="entry name" value="MAGNESIUM TRANSPORTER NIPA9-RELATED"/>
    <property type="match status" value="1"/>
</dbReference>
<evidence type="ECO:0000256" key="2">
    <source>
        <dbReference type="ARBA" id="ARBA00022692"/>
    </source>
</evidence>
<dbReference type="InterPro" id="IPR008521">
    <property type="entry name" value="Mg_trans_NIPA"/>
</dbReference>
<evidence type="ECO:0000256" key="1">
    <source>
        <dbReference type="ARBA" id="ARBA00004141"/>
    </source>
</evidence>
<comment type="caution">
    <text evidence="7">The sequence shown here is derived from an EMBL/GenBank/DDBJ whole genome shotgun (WGS) entry which is preliminary data.</text>
</comment>
<dbReference type="Proteomes" id="UP000037460">
    <property type="component" value="Unassembled WGS sequence"/>
</dbReference>
<sequence length="560" mass="58864">MSDDEKQEKLDELEEMHRAGVLNETQYQDAKAKLTGEPDPTSAEGLAKAAAEAEAEKAKAAEAFSLVTKMSLSVAEVLLLMLGMMLVLGGGKVGGGGGGIIKALAALSLLILIAFAVIQYLNSVSLLKWPVIGVAFFQFVATILILVGQGGLAMLIVAGSLVLLGLTLALGWLGWLVTKVPLLCCRMGRWKAWFVGLVVYGAASCIKVVGFNLGPLTILGSVFVGALLVVNLFLGHWLLKEELTHSKVVGTLLVLAGACVSSAGTPTGAPTSFSTTDMQALFMRAPPFGGFYLALVILVVLLSLWFILVIEKAYPVPRLQAAQQTRAAAAGSLPFRLYKRPSFCLAVTMVLVYPGSLGLNEAFADICVKAYSSMLVRCITMDERGLQACHDWTLYVTMGVGIPSAISTSYWLKVVFERYQTTLALPIEYSTLNIFSVIGGLLFFQEVDYMTDQQRTLALVGCLIMTIGGAVIVAGEVSEELLASRRTSSAGTSSADTSSGEVSPSRSRPGSPASQSKGVGADDAHDGAEADGSIDAFASDDASASGDDDASAGRGEASTE</sequence>
<feature type="transmembrane region" description="Helical" evidence="6">
    <location>
        <begin position="289"/>
        <end position="310"/>
    </location>
</feature>
<dbReference type="OrthoDB" id="2504919at2759"/>
<proteinExistence type="predicted"/>
<keyword evidence="3 6" id="KW-1133">Transmembrane helix</keyword>
<comment type="subcellular location">
    <subcellularLocation>
        <location evidence="1">Membrane</location>
        <topology evidence="1">Multi-pass membrane protein</topology>
    </subcellularLocation>
</comment>
<feature type="transmembrane region" description="Helical" evidence="6">
    <location>
        <begin position="66"/>
        <end position="88"/>
    </location>
</feature>
<feature type="transmembrane region" description="Helical" evidence="6">
    <location>
        <begin position="129"/>
        <end position="147"/>
    </location>
</feature>
<evidence type="ECO:0000256" key="5">
    <source>
        <dbReference type="SAM" id="MobiDB-lite"/>
    </source>
</evidence>
<dbReference type="SUPFAM" id="SSF103481">
    <property type="entry name" value="Multidrug resistance efflux transporter EmrE"/>
    <property type="match status" value="1"/>
</dbReference>
<feature type="region of interest" description="Disordered" evidence="5">
    <location>
        <begin position="485"/>
        <end position="560"/>
    </location>
</feature>
<dbReference type="GO" id="GO:0015095">
    <property type="term" value="F:magnesium ion transmembrane transporter activity"/>
    <property type="evidence" value="ECO:0007669"/>
    <property type="project" value="InterPro"/>
</dbReference>
<dbReference type="InterPro" id="IPR037185">
    <property type="entry name" value="EmrE-like"/>
</dbReference>
<feature type="compositionally biased region" description="Low complexity" evidence="5">
    <location>
        <begin position="530"/>
        <end position="545"/>
    </location>
</feature>
<organism evidence="7 8">
    <name type="scientific">Chrysochromulina tobinii</name>
    <dbReference type="NCBI Taxonomy" id="1460289"/>
    <lineage>
        <taxon>Eukaryota</taxon>
        <taxon>Haptista</taxon>
        <taxon>Haptophyta</taxon>
        <taxon>Prymnesiophyceae</taxon>
        <taxon>Prymnesiales</taxon>
        <taxon>Chrysochromulinaceae</taxon>
        <taxon>Chrysochromulina</taxon>
    </lineage>
</organism>
<feature type="transmembrane region" description="Helical" evidence="6">
    <location>
        <begin position="251"/>
        <end position="269"/>
    </location>
</feature>
<evidence type="ECO:0000313" key="8">
    <source>
        <dbReference type="Proteomes" id="UP000037460"/>
    </source>
</evidence>
<dbReference type="PANTHER" id="PTHR12570">
    <property type="match status" value="1"/>
</dbReference>
<feature type="transmembrane region" description="Helical" evidence="6">
    <location>
        <begin position="392"/>
        <end position="412"/>
    </location>
</feature>
<keyword evidence="4 6" id="KW-0472">Membrane</keyword>
<keyword evidence="8" id="KW-1185">Reference proteome</keyword>
<feature type="transmembrane region" description="Helical" evidence="6">
    <location>
        <begin position="190"/>
        <end position="210"/>
    </location>
</feature>
<feature type="transmembrane region" description="Helical" evidence="6">
    <location>
        <begin position="100"/>
        <end position="122"/>
    </location>
</feature>
<evidence type="ECO:0000256" key="3">
    <source>
        <dbReference type="ARBA" id="ARBA00022989"/>
    </source>
</evidence>
<evidence type="ECO:0000256" key="4">
    <source>
        <dbReference type="ARBA" id="ARBA00023136"/>
    </source>
</evidence>
<feature type="compositionally biased region" description="Low complexity" evidence="5">
    <location>
        <begin position="485"/>
        <end position="519"/>
    </location>
</feature>
<dbReference type="AlphaFoldDB" id="A0A0M0JZD4"/>
<reference evidence="8" key="1">
    <citation type="journal article" date="2015" name="PLoS Genet.">
        <title>Genome Sequence and Transcriptome Analyses of Chrysochromulina tobin: Metabolic Tools for Enhanced Algal Fitness in the Prominent Order Prymnesiales (Haptophyceae).</title>
        <authorList>
            <person name="Hovde B.T."/>
            <person name="Deodato C.R."/>
            <person name="Hunsperger H.M."/>
            <person name="Ryken S.A."/>
            <person name="Yost W."/>
            <person name="Jha R.K."/>
            <person name="Patterson J."/>
            <person name="Monnat R.J. Jr."/>
            <person name="Barlow S.B."/>
            <person name="Starkenburg S.R."/>
            <person name="Cattolico R.A."/>
        </authorList>
    </citation>
    <scope>NUCLEOTIDE SEQUENCE</scope>
    <source>
        <strain evidence="8">CCMP291</strain>
    </source>
</reference>
<evidence type="ECO:0000313" key="7">
    <source>
        <dbReference type="EMBL" id="KOO31473.1"/>
    </source>
</evidence>
<name>A0A0M0JZD4_9EUKA</name>
<gene>
    <name evidence="7" type="ORF">Ctob_010671</name>
</gene>